<protein>
    <submittedName>
        <fullName evidence="2">Uncharacterized protein</fullName>
    </submittedName>
</protein>
<accession>A0A0F9XWS4</accession>
<proteinExistence type="predicted"/>
<evidence type="ECO:0000313" key="2">
    <source>
        <dbReference type="EMBL" id="KKN96873.1"/>
    </source>
</evidence>
<reference evidence="2" key="1">
    <citation type="journal article" date="2015" name="Nature">
        <title>Complex archaea that bridge the gap between prokaryotes and eukaryotes.</title>
        <authorList>
            <person name="Spang A."/>
            <person name="Saw J.H."/>
            <person name="Jorgensen S.L."/>
            <person name="Zaremba-Niedzwiedzka K."/>
            <person name="Martijn J."/>
            <person name="Lind A.E."/>
            <person name="van Eijk R."/>
            <person name="Schleper C."/>
            <person name="Guy L."/>
            <person name="Ettema T.J."/>
        </authorList>
    </citation>
    <scope>NUCLEOTIDE SEQUENCE</scope>
</reference>
<dbReference type="AlphaFoldDB" id="A0A0F9XWS4"/>
<gene>
    <name evidence="2" type="ORF">LCGC14_0165170</name>
</gene>
<evidence type="ECO:0000256" key="1">
    <source>
        <dbReference type="SAM" id="Phobius"/>
    </source>
</evidence>
<keyword evidence="1" id="KW-0472">Membrane</keyword>
<sequence length="143" mass="17064">MGVGEVLKLLDSRYAFGKVQKRRPWGLWWVIRWHYFWHGHPRTLGYFLFVSKQIVGMILICWVAVSDYPWCAFGFAVLFLSRNYTGETDVFEMLEDRQTRQQQESESRVERLVNVVAERFPDASRDMIEETVREGLNQQRQNQ</sequence>
<comment type="caution">
    <text evidence="2">The sequence shown here is derived from an EMBL/GenBank/DDBJ whole genome shotgun (WGS) entry which is preliminary data.</text>
</comment>
<dbReference type="EMBL" id="LAZR01000062">
    <property type="protein sequence ID" value="KKN96873.1"/>
    <property type="molecule type" value="Genomic_DNA"/>
</dbReference>
<organism evidence="2">
    <name type="scientific">marine sediment metagenome</name>
    <dbReference type="NCBI Taxonomy" id="412755"/>
    <lineage>
        <taxon>unclassified sequences</taxon>
        <taxon>metagenomes</taxon>
        <taxon>ecological metagenomes</taxon>
    </lineage>
</organism>
<feature type="transmembrane region" description="Helical" evidence="1">
    <location>
        <begin position="54"/>
        <end position="80"/>
    </location>
</feature>
<keyword evidence="1" id="KW-1133">Transmembrane helix</keyword>
<name>A0A0F9XWS4_9ZZZZ</name>
<keyword evidence="1" id="KW-0812">Transmembrane</keyword>